<feature type="compositionally biased region" description="Polar residues" evidence="6">
    <location>
        <begin position="144"/>
        <end position="167"/>
    </location>
</feature>
<evidence type="ECO:0000256" key="3">
    <source>
        <dbReference type="ARBA" id="ARBA00022771"/>
    </source>
</evidence>
<organism evidence="8 9">
    <name type="scientific">Naematelia encephala</name>
    <dbReference type="NCBI Taxonomy" id="71784"/>
    <lineage>
        <taxon>Eukaryota</taxon>
        <taxon>Fungi</taxon>
        <taxon>Dikarya</taxon>
        <taxon>Basidiomycota</taxon>
        <taxon>Agaricomycotina</taxon>
        <taxon>Tremellomycetes</taxon>
        <taxon>Tremellales</taxon>
        <taxon>Naemateliaceae</taxon>
        <taxon>Naematelia</taxon>
    </lineage>
</organism>
<protein>
    <recommendedName>
        <fullName evidence="7">AN1-type domain-containing protein</fullName>
    </recommendedName>
</protein>
<dbReference type="InterPro" id="IPR000058">
    <property type="entry name" value="Znf_AN1"/>
</dbReference>
<keyword evidence="3 5" id="KW-0863">Zinc-finger</keyword>
<feature type="non-terminal residue" evidence="8">
    <location>
        <position position="1"/>
    </location>
</feature>
<dbReference type="Pfam" id="PF01428">
    <property type="entry name" value="zf-AN1"/>
    <property type="match status" value="2"/>
</dbReference>
<evidence type="ECO:0000256" key="6">
    <source>
        <dbReference type="SAM" id="MobiDB-lite"/>
    </source>
</evidence>
<dbReference type="GO" id="GO:0005737">
    <property type="term" value="C:cytoplasm"/>
    <property type="evidence" value="ECO:0007669"/>
    <property type="project" value="TreeGrafter"/>
</dbReference>
<dbReference type="GO" id="GO:0008270">
    <property type="term" value="F:zinc ion binding"/>
    <property type="evidence" value="ECO:0007669"/>
    <property type="project" value="UniProtKB-KW"/>
</dbReference>
<name>A0A1Y2B0B4_9TREE</name>
<sequence length="278" mass="30051">SRSELLFLGKECHHPACHLHDFLPFSCPACHESFCQPHFLPSQHSCTAPLPASMIDRIAPTCPMCNTVVPTPKSGEPNDAVERHIMSGCPGMEGGEAARRAELRRKKDAGQICWRKGCNKTLVVPMKCESCRHVFCPTHRHTTSHTCTPIASGSNTPLNLNASSRPTAKSGLSRLLPPSMQPPSQSTKPVQAPNPPSQPQPQPQPIPISTNNSTPLDAKAAAAAAALRRAGQDVKVPFIKSKTDKRAADEHASALKALQARHQKGLLTKAEEVRFARL</sequence>
<dbReference type="Proteomes" id="UP000193986">
    <property type="component" value="Unassembled WGS sequence"/>
</dbReference>
<reference evidence="8 9" key="1">
    <citation type="submission" date="2016-07" db="EMBL/GenBank/DDBJ databases">
        <title>Pervasive Adenine N6-methylation of Active Genes in Fungi.</title>
        <authorList>
            <consortium name="DOE Joint Genome Institute"/>
            <person name="Mondo S.J."/>
            <person name="Dannebaum R.O."/>
            <person name="Kuo R.C."/>
            <person name="Labutti K."/>
            <person name="Haridas S."/>
            <person name="Kuo A."/>
            <person name="Salamov A."/>
            <person name="Ahrendt S.R."/>
            <person name="Lipzen A."/>
            <person name="Sullivan W."/>
            <person name="Andreopoulos W.B."/>
            <person name="Clum A."/>
            <person name="Lindquist E."/>
            <person name="Daum C."/>
            <person name="Ramamoorthy G.K."/>
            <person name="Gryganskyi A."/>
            <person name="Culley D."/>
            <person name="Magnuson J.K."/>
            <person name="James T.Y."/>
            <person name="O'Malley M.A."/>
            <person name="Stajich J.E."/>
            <person name="Spatafora J.W."/>
            <person name="Visel A."/>
            <person name="Grigoriev I.V."/>
        </authorList>
    </citation>
    <scope>NUCLEOTIDE SEQUENCE [LARGE SCALE GENOMIC DNA]</scope>
    <source>
        <strain evidence="8 9">68-887.2</strain>
    </source>
</reference>
<gene>
    <name evidence="8" type="ORF">BCR39DRAFT_445844</name>
</gene>
<evidence type="ECO:0000256" key="1">
    <source>
        <dbReference type="ARBA" id="ARBA00022723"/>
    </source>
</evidence>
<proteinExistence type="predicted"/>
<dbReference type="OrthoDB" id="431929at2759"/>
<dbReference type="SMART" id="SM00154">
    <property type="entry name" value="ZnF_AN1"/>
    <property type="match status" value="2"/>
</dbReference>
<evidence type="ECO:0000313" key="8">
    <source>
        <dbReference type="EMBL" id="ORY28253.1"/>
    </source>
</evidence>
<feature type="non-terminal residue" evidence="8">
    <location>
        <position position="278"/>
    </location>
</feature>
<comment type="caution">
    <text evidence="8">The sequence shown here is derived from an EMBL/GenBank/DDBJ whole genome shotgun (WGS) entry which is preliminary data.</text>
</comment>
<evidence type="ECO:0000256" key="4">
    <source>
        <dbReference type="ARBA" id="ARBA00022833"/>
    </source>
</evidence>
<evidence type="ECO:0000256" key="5">
    <source>
        <dbReference type="PROSITE-ProRule" id="PRU00449"/>
    </source>
</evidence>
<keyword evidence="2" id="KW-0677">Repeat</keyword>
<dbReference type="InParanoid" id="A0A1Y2B0B4"/>
<feature type="compositionally biased region" description="Low complexity" evidence="6">
    <location>
        <begin position="172"/>
        <end position="191"/>
    </location>
</feature>
<dbReference type="InterPro" id="IPR035896">
    <property type="entry name" value="AN1-like_Znf"/>
</dbReference>
<feature type="domain" description="AN1-type" evidence="7">
    <location>
        <begin position="107"/>
        <end position="155"/>
    </location>
</feature>
<evidence type="ECO:0000259" key="7">
    <source>
        <dbReference type="PROSITE" id="PS51039"/>
    </source>
</evidence>
<dbReference type="EMBL" id="MCFC01000032">
    <property type="protein sequence ID" value="ORY28253.1"/>
    <property type="molecule type" value="Genomic_DNA"/>
</dbReference>
<dbReference type="Pfam" id="PF25403">
    <property type="entry name" value="zf-C2H2_ZFAND2"/>
    <property type="match status" value="1"/>
</dbReference>
<keyword evidence="1" id="KW-0479">Metal-binding</keyword>
<evidence type="ECO:0000256" key="2">
    <source>
        <dbReference type="ARBA" id="ARBA00022737"/>
    </source>
</evidence>
<dbReference type="PROSITE" id="PS51039">
    <property type="entry name" value="ZF_AN1"/>
    <property type="match status" value="1"/>
</dbReference>
<dbReference type="Gene3D" id="4.10.1110.10">
    <property type="entry name" value="AN1-like Zinc finger"/>
    <property type="match status" value="2"/>
</dbReference>
<dbReference type="PANTHER" id="PTHR14677">
    <property type="entry name" value="ARSENITE INDUCUBLE RNA ASSOCIATED PROTEIN AIP-1-RELATED"/>
    <property type="match status" value="1"/>
</dbReference>
<feature type="compositionally biased region" description="Pro residues" evidence="6">
    <location>
        <begin position="192"/>
        <end position="206"/>
    </location>
</feature>
<dbReference type="SUPFAM" id="SSF118310">
    <property type="entry name" value="AN1-like Zinc finger"/>
    <property type="match status" value="2"/>
</dbReference>
<dbReference type="PANTHER" id="PTHR14677:SF40">
    <property type="entry name" value="CDC48-ASSOCIATED UBIQUITIN-LIKE_ZINC FINGER PROTEIN 1"/>
    <property type="match status" value="1"/>
</dbReference>
<feature type="region of interest" description="Disordered" evidence="6">
    <location>
        <begin position="140"/>
        <end position="217"/>
    </location>
</feature>
<keyword evidence="4" id="KW-0862">Zinc</keyword>
<dbReference type="STRING" id="71784.A0A1Y2B0B4"/>
<evidence type="ECO:0000313" key="9">
    <source>
        <dbReference type="Proteomes" id="UP000193986"/>
    </source>
</evidence>
<keyword evidence="9" id="KW-1185">Reference proteome</keyword>
<dbReference type="InterPro" id="IPR057357">
    <property type="entry name" value="Znf-C2H2_ZFAND2A/B"/>
</dbReference>
<dbReference type="AlphaFoldDB" id="A0A1Y2B0B4"/>
<accession>A0A1Y2B0B4</accession>